<dbReference type="WBParaSite" id="L893_g1948.t2">
    <property type="protein sequence ID" value="L893_g1948.t2"/>
    <property type="gene ID" value="L893_g1948"/>
</dbReference>
<feature type="domain" description="Phorbol-ester/DAG-type" evidence="5">
    <location>
        <begin position="285"/>
        <end position="334"/>
    </location>
</feature>
<keyword evidence="7" id="KW-1185">Reference proteome</keyword>
<feature type="region of interest" description="Disordered" evidence="4">
    <location>
        <begin position="198"/>
        <end position="256"/>
    </location>
</feature>
<dbReference type="AlphaFoldDB" id="A0A1I7YST7"/>
<dbReference type="PROSITE" id="PS50238">
    <property type="entry name" value="RHOGAP"/>
    <property type="match status" value="1"/>
</dbReference>
<dbReference type="InterPro" id="IPR046349">
    <property type="entry name" value="C1-like_sf"/>
</dbReference>
<dbReference type="Pfam" id="PF00130">
    <property type="entry name" value="C1_1"/>
    <property type="match status" value="1"/>
</dbReference>
<dbReference type="GO" id="GO:0030496">
    <property type="term" value="C:midbody"/>
    <property type="evidence" value="ECO:0007669"/>
    <property type="project" value="TreeGrafter"/>
</dbReference>
<dbReference type="PROSITE" id="PS50081">
    <property type="entry name" value="ZF_DAG_PE_2"/>
    <property type="match status" value="1"/>
</dbReference>
<dbReference type="Pfam" id="PF00620">
    <property type="entry name" value="RhoGAP"/>
    <property type="match status" value="1"/>
</dbReference>
<protein>
    <submittedName>
        <fullName evidence="8">Phorbol-ester/DAG-type domain-containing protein</fullName>
    </submittedName>
</protein>
<dbReference type="PROSITE" id="PS00479">
    <property type="entry name" value="ZF_DAG_PE_1"/>
    <property type="match status" value="1"/>
</dbReference>
<dbReference type="Proteomes" id="UP000095287">
    <property type="component" value="Unplaced"/>
</dbReference>
<dbReference type="GO" id="GO:0000281">
    <property type="term" value="P:mitotic cytokinesis"/>
    <property type="evidence" value="ECO:0007669"/>
    <property type="project" value="TreeGrafter"/>
</dbReference>
<dbReference type="Gene3D" id="3.30.60.20">
    <property type="match status" value="1"/>
</dbReference>
<dbReference type="CDD" id="cd20821">
    <property type="entry name" value="C1_MgcRacGAP"/>
    <property type="match status" value="1"/>
</dbReference>
<dbReference type="InterPro" id="IPR008936">
    <property type="entry name" value="Rho_GTPase_activation_prot"/>
</dbReference>
<dbReference type="SMART" id="SM00324">
    <property type="entry name" value="RhoGAP"/>
    <property type="match status" value="1"/>
</dbReference>
<dbReference type="SUPFAM" id="SSF48350">
    <property type="entry name" value="GTPase activation domain, GAP"/>
    <property type="match status" value="1"/>
</dbReference>
<dbReference type="GO" id="GO:0051256">
    <property type="term" value="P:mitotic spindle midzone assembly"/>
    <property type="evidence" value="ECO:0007669"/>
    <property type="project" value="TreeGrafter"/>
</dbReference>
<dbReference type="GO" id="GO:0005634">
    <property type="term" value="C:nucleus"/>
    <property type="evidence" value="ECO:0007669"/>
    <property type="project" value="TreeGrafter"/>
</dbReference>
<dbReference type="GO" id="GO:0097149">
    <property type="term" value="C:centralspindlin complex"/>
    <property type="evidence" value="ECO:0007669"/>
    <property type="project" value="TreeGrafter"/>
</dbReference>
<feature type="compositionally biased region" description="Basic and acidic residues" evidence="4">
    <location>
        <begin position="227"/>
        <end position="247"/>
    </location>
</feature>
<dbReference type="PANTHER" id="PTHR46199">
    <property type="entry name" value="RAC GTPASE-ACTIVATING PROTEIN 1"/>
    <property type="match status" value="1"/>
</dbReference>
<dbReference type="GO" id="GO:0051233">
    <property type="term" value="C:spindle midzone"/>
    <property type="evidence" value="ECO:0007669"/>
    <property type="project" value="TreeGrafter"/>
</dbReference>
<keyword evidence="2" id="KW-0862">Zinc</keyword>
<name>A0A1I7YST7_9BILA</name>
<sequence length="591" mass="67145">MACSPLSVDSTDLYRMFQDYLLVHTVPIDEFLDLQLQALDFQSEIVNLLQSHEQQRKSLALLEQKIKKMSGYKDQLGDAKSTISKLINENSGLRNELNDLRSRLMEQSRTLEEYRSFSTLVPLSGRPSMLAEPSLVEDDSDVFLKSYGSVVDQAYSAAKRVKERVLEGDLRLKRRRMSVNSVKDRHFKLKTPLQPIDDVGFADEEDKEETTLETPKQKPSSSRLRRSFSESRLVELTDEKAGDENQKVEGTPQGSAFSPRYGACSVDDLRSSENHDESGDILRRRHSFVSKRIFLRDVCDICAKVFRFGSNVLKCSDCRLTCHMLCRREAPVPCAPRNFGSSLKSDRRSVRPRLADFCPDFSPMVPHIVIHLAVHIERCHLTTPLLYEAAGEDKQVADLLAQFKNSRCVPVMDEFGGIVLSDCLKKFLSELRDPLIPLTSYAEFLQSAQNQERLVQLIEELPVPNRETLAFLCQHWIRVSEKRQANQMDLSKLASCLGPVVFGANLLPNSLSSTDDNKCCDAMKAMLQLPENTWTELSVVQNVVRGPCTPNQRTPLRSRSVGACNHGKELWLMRFRFVPPRLYELLQGRRG</sequence>
<keyword evidence="3" id="KW-0175">Coiled coil</keyword>
<proteinExistence type="predicted"/>
<evidence type="ECO:0000256" key="1">
    <source>
        <dbReference type="ARBA" id="ARBA00022723"/>
    </source>
</evidence>
<dbReference type="GO" id="GO:0005096">
    <property type="term" value="F:GTPase activator activity"/>
    <property type="evidence" value="ECO:0007669"/>
    <property type="project" value="TreeGrafter"/>
</dbReference>
<dbReference type="InterPro" id="IPR002219">
    <property type="entry name" value="PKC_DAG/PE"/>
</dbReference>
<dbReference type="SUPFAM" id="SSF57889">
    <property type="entry name" value="Cysteine-rich domain"/>
    <property type="match status" value="1"/>
</dbReference>
<dbReference type="GO" id="GO:0007266">
    <property type="term" value="P:Rho protein signal transduction"/>
    <property type="evidence" value="ECO:0007669"/>
    <property type="project" value="TreeGrafter"/>
</dbReference>
<accession>A0A1I7YST7</accession>
<evidence type="ECO:0000256" key="2">
    <source>
        <dbReference type="ARBA" id="ARBA00022833"/>
    </source>
</evidence>
<organism evidence="7 8">
    <name type="scientific">Steinernema glaseri</name>
    <dbReference type="NCBI Taxonomy" id="37863"/>
    <lineage>
        <taxon>Eukaryota</taxon>
        <taxon>Metazoa</taxon>
        <taxon>Ecdysozoa</taxon>
        <taxon>Nematoda</taxon>
        <taxon>Chromadorea</taxon>
        <taxon>Rhabditida</taxon>
        <taxon>Tylenchina</taxon>
        <taxon>Panagrolaimomorpha</taxon>
        <taxon>Strongyloidoidea</taxon>
        <taxon>Steinernematidae</taxon>
        <taxon>Steinernema</taxon>
    </lineage>
</organism>
<dbReference type="GO" id="GO:0046872">
    <property type="term" value="F:metal ion binding"/>
    <property type="evidence" value="ECO:0007669"/>
    <property type="project" value="UniProtKB-KW"/>
</dbReference>
<dbReference type="SMART" id="SM00109">
    <property type="entry name" value="C1"/>
    <property type="match status" value="1"/>
</dbReference>
<dbReference type="GO" id="GO:0032154">
    <property type="term" value="C:cleavage furrow"/>
    <property type="evidence" value="ECO:0007669"/>
    <property type="project" value="TreeGrafter"/>
</dbReference>
<keyword evidence="1" id="KW-0479">Metal-binding</keyword>
<dbReference type="PANTHER" id="PTHR46199:SF3">
    <property type="entry name" value="RAC GTPASE-ACTIVATING PROTEIN 1"/>
    <property type="match status" value="1"/>
</dbReference>
<reference evidence="8" key="1">
    <citation type="submission" date="2016-11" db="UniProtKB">
        <authorList>
            <consortium name="WormBaseParasite"/>
        </authorList>
    </citation>
    <scope>IDENTIFICATION</scope>
</reference>
<dbReference type="InterPro" id="IPR000198">
    <property type="entry name" value="RhoGAP_dom"/>
</dbReference>
<evidence type="ECO:0000259" key="6">
    <source>
        <dbReference type="PROSITE" id="PS50238"/>
    </source>
</evidence>
<dbReference type="Gene3D" id="1.10.555.10">
    <property type="entry name" value="Rho GTPase activation protein"/>
    <property type="match status" value="1"/>
</dbReference>
<feature type="domain" description="Rho-GAP" evidence="6">
    <location>
        <begin position="352"/>
        <end position="534"/>
    </location>
</feature>
<evidence type="ECO:0000313" key="7">
    <source>
        <dbReference type="Proteomes" id="UP000095287"/>
    </source>
</evidence>
<evidence type="ECO:0000256" key="4">
    <source>
        <dbReference type="SAM" id="MobiDB-lite"/>
    </source>
</evidence>
<feature type="coiled-coil region" evidence="3">
    <location>
        <begin position="45"/>
        <end position="110"/>
    </location>
</feature>
<evidence type="ECO:0000256" key="3">
    <source>
        <dbReference type="SAM" id="Coils"/>
    </source>
</evidence>
<evidence type="ECO:0000259" key="5">
    <source>
        <dbReference type="PROSITE" id="PS50081"/>
    </source>
</evidence>
<evidence type="ECO:0000313" key="8">
    <source>
        <dbReference type="WBParaSite" id="L893_g1948.t2"/>
    </source>
</evidence>